<dbReference type="AlphaFoldDB" id="A0A4U0FB86"/>
<proteinExistence type="predicted"/>
<evidence type="ECO:0000256" key="1">
    <source>
        <dbReference type="SAM" id="MobiDB-lite"/>
    </source>
</evidence>
<feature type="compositionally biased region" description="Basic and acidic residues" evidence="1">
    <location>
        <begin position="163"/>
        <end position="172"/>
    </location>
</feature>
<name>A0A4U0FB86_9BACL</name>
<sequence length="178" mass="20415">MAAFQEIERQIKDVLSMLNGMDFADRQSVRKQVEDCLTGVLDFMQQGDRVSPADSEAVRNTRSQIAECRQRVHQCLPVLEQLRTEWADRYRNAIGDEKNEFEKLSDVMQQQKSSEAYRWKNNFADVQKAVDQLAKVNGGLMDLSSEVEREHAETLPPPPDPGPMDRKDRDPDMSSNRS</sequence>
<feature type="region of interest" description="Disordered" evidence="1">
    <location>
        <begin position="141"/>
        <end position="178"/>
    </location>
</feature>
<dbReference type="RefSeq" id="WP_136777983.1">
    <property type="nucleotide sequence ID" value="NZ_SUPK01000005.1"/>
</dbReference>
<keyword evidence="3" id="KW-1185">Reference proteome</keyword>
<protein>
    <submittedName>
        <fullName evidence="2">Uncharacterized protein</fullName>
    </submittedName>
</protein>
<reference evidence="2 3" key="1">
    <citation type="submission" date="2019-04" db="EMBL/GenBank/DDBJ databases">
        <title>Cohnella sp. nov., isolated from soil.</title>
        <authorList>
            <person name="Kim W."/>
        </authorList>
    </citation>
    <scope>NUCLEOTIDE SEQUENCE [LARGE SCALE GENOMIC DNA]</scope>
    <source>
        <strain evidence="2 3">CAU 1483</strain>
    </source>
</reference>
<gene>
    <name evidence="2" type="ORF">E5161_11640</name>
</gene>
<dbReference type="EMBL" id="SUPK01000005">
    <property type="protein sequence ID" value="TJY41848.1"/>
    <property type="molecule type" value="Genomic_DNA"/>
</dbReference>
<dbReference type="Proteomes" id="UP000309673">
    <property type="component" value="Unassembled WGS sequence"/>
</dbReference>
<comment type="caution">
    <text evidence="2">The sequence shown here is derived from an EMBL/GenBank/DDBJ whole genome shotgun (WGS) entry which is preliminary data.</text>
</comment>
<organism evidence="2 3">
    <name type="scientific">Cohnella pontilimi</name>
    <dbReference type="NCBI Taxonomy" id="2564100"/>
    <lineage>
        <taxon>Bacteria</taxon>
        <taxon>Bacillati</taxon>
        <taxon>Bacillota</taxon>
        <taxon>Bacilli</taxon>
        <taxon>Bacillales</taxon>
        <taxon>Paenibacillaceae</taxon>
        <taxon>Cohnella</taxon>
    </lineage>
</organism>
<evidence type="ECO:0000313" key="3">
    <source>
        <dbReference type="Proteomes" id="UP000309673"/>
    </source>
</evidence>
<accession>A0A4U0FB86</accession>
<dbReference type="OrthoDB" id="2622779at2"/>
<evidence type="ECO:0000313" key="2">
    <source>
        <dbReference type="EMBL" id="TJY41848.1"/>
    </source>
</evidence>